<evidence type="ECO:0000313" key="7">
    <source>
        <dbReference type="EMBL" id="MEQ3364006.1"/>
    </source>
</evidence>
<keyword evidence="5" id="KW-0411">Iron-sulfur</keyword>
<sequence length="264" mass="29212">MGTAVHIDADRCIGCGECVADCFPGVLRLDAGIAVVGGPCIKCGHCVAVCPTEAASIPEYGADDIDDIDRTPAIEPEQLLRAVKSRRSIRSYREEQLDCAVIEDMVQAARYTPTARNRQRTKIIIVQNELAEFKERLWDELPQVIEQLKQERSPYVRVFEQTYRNHRENGSDQLFFNAPAFVLVVTKNPWDGGLAAANMELAAVSHGAGVLHSGYLKRIISGNEPLESWLGIEGREIACCMLAGYPAVRYRRTAPRKAASVIVR</sequence>
<dbReference type="SUPFAM" id="SSF54862">
    <property type="entry name" value="4Fe-4S ferredoxins"/>
    <property type="match status" value="1"/>
</dbReference>
<keyword evidence="8" id="KW-1185">Reference proteome</keyword>
<keyword evidence="2" id="KW-0479">Metal-binding</keyword>
<comment type="similarity">
    <text evidence="1">Belongs to the nitroreductase family.</text>
</comment>
<keyword evidence="4" id="KW-0408">Iron</keyword>
<gene>
    <name evidence="7" type="ORF">AAA083_13565</name>
</gene>
<feature type="domain" description="4Fe-4S ferredoxin-type" evidence="6">
    <location>
        <begin position="3"/>
        <end position="32"/>
    </location>
</feature>
<comment type="caution">
    <text evidence="7">The sequence shown here is derived from an EMBL/GenBank/DDBJ whole genome shotgun (WGS) entry which is preliminary data.</text>
</comment>
<dbReference type="PANTHER" id="PTHR43673:SF10">
    <property type="entry name" value="NADH DEHYDROGENASE_NAD(P)H NITROREDUCTASE XCC3605-RELATED"/>
    <property type="match status" value="1"/>
</dbReference>
<dbReference type="InterPro" id="IPR017896">
    <property type="entry name" value="4Fe4S_Fe-S-bd"/>
</dbReference>
<evidence type="ECO:0000256" key="1">
    <source>
        <dbReference type="ARBA" id="ARBA00007118"/>
    </source>
</evidence>
<dbReference type="InterPro" id="IPR029479">
    <property type="entry name" value="Nitroreductase"/>
</dbReference>
<accession>A0ABV1JFY6</accession>
<dbReference type="Pfam" id="PF00881">
    <property type="entry name" value="Nitroreductase"/>
    <property type="match status" value="1"/>
</dbReference>
<dbReference type="Pfam" id="PF13237">
    <property type="entry name" value="Fer4_10"/>
    <property type="match status" value="1"/>
</dbReference>
<evidence type="ECO:0000256" key="4">
    <source>
        <dbReference type="ARBA" id="ARBA00023004"/>
    </source>
</evidence>
<keyword evidence="3" id="KW-0560">Oxidoreductase</keyword>
<evidence type="ECO:0000256" key="3">
    <source>
        <dbReference type="ARBA" id="ARBA00023002"/>
    </source>
</evidence>
<dbReference type="PROSITE" id="PS51379">
    <property type="entry name" value="4FE4S_FER_2"/>
    <property type="match status" value="2"/>
</dbReference>
<dbReference type="SUPFAM" id="SSF55469">
    <property type="entry name" value="FMN-dependent nitroreductase-like"/>
    <property type="match status" value="1"/>
</dbReference>
<dbReference type="Proteomes" id="UP001487305">
    <property type="component" value="Unassembled WGS sequence"/>
</dbReference>
<organism evidence="7 8">
    <name type="scientific">Raoultibacter massiliensis</name>
    <dbReference type="NCBI Taxonomy" id="1852371"/>
    <lineage>
        <taxon>Bacteria</taxon>
        <taxon>Bacillati</taxon>
        <taxon>Actinomycetota</taxon>
        <taxon>Coriobacteriia</taxon>
        <taxon>Eggerthellales</taxon>
        <taxon>Eggerthellaceae</taxon>
        <taxon>Raoultibacter</taxon>
    </lineage>
</organism>
<dbReference type="InterPro" id="IPR000415">
    <property type="entry name" value="Nitroreductase-like"/>
</dbReference>
<dbReference type="EMBL" id="JBBNOP010000014">
    <property type="protein sequence ID" value="MEQ3364006.1"/>
    <property type="molecule type" value="Genomic_DNA"/>
</dbReference>
<evidence type="ECO:0000313" key="8">
    <source>
        <dbReference type="Proteomes" id="UP001487305"/>
    </source>
</evidence>
<reference evidence="7 8" key="1">
    <citation type="submission" date="2024-04" db="EMBL/GenBank/DDBJ databases">
        <title>Human intestinal bacterial collection.</title>
        <authorList>
            <person name="Pauvert C."/>
            <person name="Hitch T.C.A."/>
            <person name="Clavel T."/>
        </authorList>
    </citation>
    <scope>NUCLEOTIDE SEQUENCE [LARGE SCALE GENOMIC DNA]</scope>
    <source>
        <strain evidence="7 8">CLA-KB-H42</strain>
    </source>
</reference>
<dbReference type="InterPro" id="IPR017900">
    <property type="entry name" value="4Fe4S_Fe_S_CS"/>
</dbReference>
<dbReference type="Gene3D" id="3.30.70.20">
    <property type="match status" value="1"/>
</dbReference>
<dbReference type="Gene3D" id="3.40.109.10">
    <property type="entry name" value="NADH Oxidase"/>
    <property type="match status" value="1"/>
</dbReference>
<evidence type="ECO:0000259" key="6">
    <source>
        <dbReference type="PROSITE" id="PS51379"/>
    </source>
</evidence>
<protein>
    <submittedName>
        <fullName evidence="7">Nitroreductase family protein</fullName>
    </submittedName>
</protein>
<name>A0ABV1JFY6_9ACTN</name>
<evidence type="ECO:0000256" key="2">
    <source>
        <dbReference type="ARBA" id="ARBA00022723"/>
    </source>
</evidence>
<evidence type="ECO:0000256" key="5">
    <source>
        <dbReference type="ARBA" id="ARBA00023014"/>
    </source>
</evidence>
<dbReference type="RefSeq" id="WP_102374049.1">
    <property type="nucleotide sequence ID" value="NZ_JBBNOP010000014.1"/>
</dbReference>
<proteinExistence type="inferred from homology"/>
<dbReference type="PROSITE" id="PS00198">
    <property type="entry name" value="4FE4S_FER_1"/>
    <property type="match status" value="1"/>
</dbReference>
<feature type="domain" description="4Fe-4S ferredoxin-type" evidence="6">
    <location>
        <begin position="40"/>
        <end position="60"/>
    </location>
</feature>
<dbReference type="PANTHER" id="PTHR43673">
    <property type="entry name" value="NAD(P)H NITROREDUCTASE YDGI-RELATED"/>
    <property type="match status" value="1"/>
</dbReference>